<reference evidence="2" key="1">
    <citation type="submission" date="2016-11" db="EMBL/GenBank/DDBJ databases">
        <authorList>
            <person name="Varghese N."/>
            <person name="Submissions S."/>
        </authorList>
    </citation>
    <scope>NUCLEOTIDE SEQUENCE [LARGE SCALE GENOMIC DNA]</scope>
    <source>
        <strain evidence="2">DSM 29327</strain>
    </source>
</reference>
<dbReference type="AlphaFoldDB" id="A0A1M6VD58"/>
<dbReference type="RefSeq" id="WP_220083968.1">
    <property type="nucleotide sequence ID" value="NZ_FRBN01000001.1"/>
</dbReference>
<proteinExistence type="predicted"/>
<dbReference type="STRING" id="1054996.SAMN05444414_101240"/>
<accession>A0A1M6VD58</accession>
<organism evidence="1 2">
    <name type="scientific">Roseovarius marisflavi</name>
    <dbReference type="NCBI Taxonomy" id="1054996"/>
    <lineage>
        <taxon>Bacteria</taxon>
        <taxon>Pseudomonadati</taxon>
        <taxon>Pseudomonadota</taxon>
        <taxon>Alphaproteobacteria</taxon>
        <taxon>Rhodobacterales</taxon>
        <taxon>Roseobacteraceae</taxon>
        <taxon>Roseovarius</taxon>
    </lineage>
</organism>
<dbReference type="EMBL" id="FRBN01000001">
    <property type="protein sequence ID" value="SHK79304.1"/>
    <property type="molecule type" value="Genomic_DNA"/>
</dbReference>
<name>A0A1M6VD58_9RHOB</name>
<evidence type="ECO:0000313" key="1">
    <source>
        <dbReference type="EMBL" id="SHK79304.1"/>
    </source>
</evidence>
<evidence type="ECO:0000313" key="2">
    <source>
        <dbReference type="Proteomes" id="UP000184191"/>
    </source>
</evidence>
<sequence>MAPVFYFGYEYARGSSSTQASVNSRTVSQLIGHNPQMWQFETLRINETLGGHEKTEIRRLYGLDGTLVTEVGYAARPDDRDNRSGI</sequence>
<dbReference type="Proteomes" id="UP000184191">
    <property type="component" value="Unassembled WGS sequence"/>
</dbReference>
<gene>
    <name evidence="1" type="ORF">SAMN05444414_101240</name>
</gene>
<keyword evidence="2" id="KW-1185">Reference proteome</keyword>
<protein>
    <submittedName>
        <fullName evidence="1">Uncharacterized protein</fullName>
    </submittedName>
</protein>